<evidence type="ECO:0000256" key="2">
    <source>
        <dbReference type="ARBA" id="ARBA00008130"/>
    </source>
</evidence>
<keyword evidence="5 11" id="KW-0812">Transmembrane</keyword>
<keyword evidence="8" id="KW-0157">Chromophore</keyword>
<protein>
    <submittedName>
        <fullName evidence="12">Xanthorhodopsin</fullName>
    </submittedName>
</protein>
<keyword evidence="3" id="KW-0600">Photoreceptor protein</keyword>
<dbReference type="EMBL" id="PGTK01000002">
    <property type="protein sequence ID" value="PJF31817.1"/>
    <property type="molecule type" value="Genomic_DNA"/>
</dbReference>
<dbReference type="Proteomes" id="UP000228921">
    <property type="component" value="Unassembled WGS sequence"/>
</dbReference>
<comment type="subcellular location">
    <subcellularLocation>
        <location evidence="1">Membrane</location>
        <topology evidence="1">Multi-pass membrane protein</topology>
    </subcellularLocation>
</comment>
<keyword evidence="9 11" id="KW-0472">Membrane</keyword>
<gene>
    <name evidence="12" type="ORF">CUN51_02420</name>
</gene>
<dbReference type="PANTHER" id="PTHR28286:SF2">
    <property type="entry name" value="BACTERIORHODOPSIN _OPSIN, NOPA (EUROFUNG)"/>
    <property type="match status" value="1"/>
</dbReference>
<dbReference type="InterPro" id="IPR001425">
    <property type="entry name" value="Arc/bac/fun_rhodopsins"/>
</dbReference>
<name>A0A2M8P2P8_9CHLR</name>
<dbReference type="PROSITE" id="PS00950">
    <property type="entry name" value="BACTERIAL_OPSIN_1"/>
    <property type="match status" value="1"/>
</dbReference>
<evidence type="ECO:0000256" key="4">
    <source>
        <dbReference type="ARBA" id="ARBA00022606"/>
    </source>
</evidence>
<dbReference type="SMART" id="SM01021">
    <property type="entry name" value="Bac_rhodopsin"/>
    <property type="match status" value="1"/>
</dbReference>
<dbReference type="Gene3D" id="1.20.1070.10">
    <property type="entry name" value="Rhodopsin 7-helix transmembrane proteins"/>
    <property type="match status" value="1"/>
</dbReference>
<evidence type="ECO:0000256" key="10">
    <source>
        <dbReference type="ARBA" id="ARBA00023170"/>
    </source>
</evidence>
<dbReference type="GO" id="GO:0005216">
    <property type="term" value="F:monoatomic ion channel activity"/>
    <property type="evidence" value="ECO:0007669"/>
    <property type="project" value="InterPro"/>
</dbReference>
<evidence type="ECO:0000256" key="3">
    <source>
        <dbReference type="ARBA" id="ARBA00022543"/>
    </source>
</evidence>
<comment type="similarity">
    <text evidence="2">Belongs to the archaeal/bacterial/fungal opsin family.</text>
</comment>
<evidence type="ECO:0000256" key="6">
    <source>
        <dbReference type="ARBA" id="ARBA00022925"/>
    </source>
</evidence>
<feature type="transmembrane region" description="Helical" evidence="11">
    <location>
        <begin position="12"/>
        <end position="34"/>
    </location>
</feature>
<evidence type="ECO:0000256" key="11">
    <source>
        <dbReference type="SAM" id="Phobius"/>
    </source>
</evidence>
<feature type="transmembrane region" description="Helical" evidence="11">
    <location>
        <begin position="189"/>
        <end position="207"/>
    </location>
</feature>
<dbReference type="AlphaFoldDB" id="A0A2M8P2P8"/>
<dbReference type="SUPFAM" id="SSF81321">
    <property type="entry name" value="Family A G protein-coupled receptor-like"/>
    <property type="match status" value="1"/>
</dbReference>
<dbReference type="GO" id="GO:0007602">
    <property type="term" value="P:phototransduction"/>
    <property type="evidence" value="ECO:0007669"/>
    <property type="project" value="UniProtKB-KW"/>
</dbReference>
<keyword evidence="10" id="KW-0675">Receptor</keyword>
<dbReference type="CDD" id="cd15242">
    <property type="entry name" value="7tm_Proteorhodopsin"/>
    <property type="match status" value="1"/>
</dbReference>
<dbReference type="GO" id="GO:0009881">
    <property type="term" value="F:photoreceptor activity"/>
    <property type="evidence" value="ECO:0007669"/>
    <property type="project" value="UniProtKB-KW"/>
</dbReference>
<dbReference type="Pfam" id="PF01036">
    <property type="entry name" value="Bac_rhodopsin"/>
    <property type="match status" value="1"/>
</dbReference>
<feature type="transmembrane region" description="Helical" evidence="11">
    <location>
        <begin position="93"/>
        <end position="113"/>
    </location>
</feature>
<accession>A0A2M8P2P8</accession>
<keyword evidence="7 11" id="KW-1133">Transmembrane helix</keyword>
<comment type="caution">
    <text evidence="12">The sequence shown here is derived from an EMBL/GenBank/DDBJ whole genome shotgun (WGS) entry which is preliminary data.</text>
</comment>
<proteinExistence type="inferred from homology"/>
<evidence type="ECO:0000256" key="9">
    <source>
        <dbReference type="ARBA" id="ARBA00023136"/>
    </source>
</evidence>
<sequence>MTLPQLSASEFSLVYNAFSFTFAAMFATFIYLVLSRGNVAPKYRNAITLSALVVAIAGYHYLRIFESWQAAFVVNEEGAYVASGKPFNDAYRYIDWLLTVPLLVAELVAVMTIAKGKGWLTFRLAAAAALMIILGYPGEIAADTGTRALWGFLSTLPFVYILYELFVGLGPAIQKETGEARVLLRNIRLLLFATWGFYPIVYLIPILSGGAQMTAGVLLAVQVGYCIADVAAKCGYGVMIYAIAKAKSDAEPKAVEVGTAAAVAGD</sequence>
<dbReference type="InterPro" id="IPR018229">
    <property type="entry name" value="Rhodopsin_retinal_BS"/>
</dbReference>
<reference evidence="12 13" key="1">
    <citation type="submission" date="2017-11" db="EMBL/GenBank/DDBJ databases">
        <title>Evolution of Phototrophy in the Chloroflexi Phylum Driven by Horizontal Gene Transfer.</title>
        <authorList>
            <person name="Ward L.M."/>
            <person name="Hemp J."/>
            <person name="Shih P.M."/>
            <person name="Mcglynn S.E."/>
            <person name="Fischer W."/>
        </authorList>
    </citation>
    <scope>NUCLEOTIDE SEQUENCE [LARGE SCALE GENOMIC DNA]</scope>
    <source>
        <strain evidence="12">CP2_2F</strain>
    </source>
</reference>
<evidence type="ECO:0000313" key="13">
    <source>
        <dbReference type="Proteomes" id="UP000228921"/>
    </source>
</evidence>
<dbReference type="PRINTS" id="PR00251">
    <property type="entry name" value="BACTRLOPSIN"/>
</dbReference>
<evidence type="ECO:0000256" key="8">
    <source>
        <dbReference type="ARBA" id="ARBA00022991"/>
    </source>
</evidence>
<evidence type="ECO:0000256" key="7">
    <source>
        <dbReference type="ARBA" id="ARBA00022989"/>
    </source>
</evidence>
<evidence type="ECO:0000256" key="1">
    <source>
        <dbReference type="ARBA" id="ARBA00004141"/>
    </source>
</evidence>
<keyword evidence="4" id="KW-0716">Sensory transduction</keyword>
<feature type="transmembrane region" description="Helical" evidence="11">
    <location>
        <begin position="120"/>
        <end position="136"/>
    </location>
</feature>
<organism evidence="12 13">
    <name type="scientific">Candidatus Thermofonsia Clade 1 bacterium</name>
    <dbReference type="NCBI Taxonomy" id="2364210"/>
    <lineage>
        <taxon>Bacteria</taxon>
        <taxon>Bacillati</taxon>
        <taxon>Chloroflexota</taxon>
        <taxon>Candidatus Thermofontia</taxon>
        <taxon>Candidatus Thermofonsia Clade 1</taxon>
    </lineage>
</organism>
<dbReference type="PANTHER" id="PTHR28286">
    <property type="match status" value="1"/>
</dbReference>
<feature type="transmembrane region" description="Helical" evidence="11">
    <location>
        <begin position="148"/>
        <end position="169"/>
    </location>
</feature>
<feature type="transmembrane region" description="Helical" evidence="11">
    <location>
        <begin position="219"/>
        <end position="244"/>
    </location>
</feature>
<keyword evidence="6" id="KW-0681">Retinal protein</keyword>
<dbReference type="GO" id="GO:0016020">
    <property type="term" value="C:membrane"/>
    <property type="evidence" value="ECO:0007669"/>
    <property type="project" value="UniProtKB-SubCell"/>
</dbReference>
<evidence type="ECO:0000313" key="12">
    <source>
        <dbReference type="EMBL" id="PJF31817.1"/>
    </source>
</evidence>
<feature type="transmembrane region" description="Helical" evidence="11">
    <location>
        <begin position="46"/>
        <end position="62"/>
    </location>
</feature>
<evidence type="ECO:0000256" key="5">
    <source>
        <dbReference type="ARBA" id="ARBA00022692"/>
    </source>
</evidence>